<evidence type="ECO:0000313" key="2">
    <source>
        <dbReference type="Proteomes" id="UP000234323"/>
    </source>
</evidence>
<protein>
    <submittedName>
        <fullName evidence="1">Uncharacterized protein</fullName>
    </submittedName>
</protein>
<evidence type="ECO:0000313" key="1">
    <source>
        <dbReference type="EMBL" id="PKY50975.1"/>
    </source>
</evidence>
<dbReference type="Proteomes" id="UP000234323">
    <property type="component" value="Unassembled WGS sequence"/>
</dbReference>
<accession>A0A2I1GWI6</accession>
<comment type="caution">
    <text evidence="1">The sequence shown here is derived from an EMBL/GenBank/DDBJ whole genome shotgun (WGS) entry which is preliminary data.</text>
</comment>
<gene>
    <name evidence="1" type="ORF">RhiirA4_546293</name>
</gene>
<keyword evidence="2" id="KW-1185">Reference proteome</keyword>
<reference evidence="1 2" key="1">
    <citation type="submission" date="2015-10" db="EMBL/GenBank/DDBJ databases">
        <title>Genome analyses suggest a sexual origin of heterokaryosis in a supposedly ancient asexual fungus.</title>
        <authorList>
            <person name="Ropars J."/>
            <person name="Sedzielewska K."/>
            <person name="Noel J."/>
            <person name="Charron P."/>
            <person name="Farinelli L."/>
            <person name="Marton T."/>
            <person name="Kruger M."/>
            <person name="Pelin A."/>
            <person name="Brachmann A."/>
            <person name="Corradi N."/>
        </authorList>
    </citation>
    <scope>NUCLEOTIDE SEQUENCE [LARGE SCALE GENOMIC DNA]</scope>
    <source>
        <strain evidence="1 2">A4</strain>
    </source>
</reference>
<dbReference type="AlphaFoldDB" id="A0A2I1GWI6"/>
<sequence>MDHDKVNQLSLNYQPLMQRVPTITSNHPYALHNNLLYSAKEYNDLEILYHEAREELKRIKLTGFNNKFISGVKEDVGFLLNASETSISAINTLQMLDLDPLHVSLNSQETVFLVNYSF</sequence>
<dbReference type="EMBL" id="LLXI01000949">
    <property type="protein sequence ID" value="PKY50975.1"/>
    <property type="molecule type" value="Genomic_DNA"/>
</dbReference>
<proteinExistence type="predicted"/>
<organism evidence="1 2">
    <name type="scientific">Rhizophagus irregularis</name>
    <dbReference type="NCBI Taxonomy" id="588596"/>
    <lineage>
        <taxon>Eukaryota</taxon>
        <taxon>Fungi</taxon>
        <taxon>Fungi incertae sedis</taxon>
        <taxon>Mucoromycota</taxon>
        <taxon>Glomeromycotina</taxon>
        <taxon>Glomeromycetes</taxon>
        <taxon>Glomerales</taxon>
        <taxon>Glomeraceae</taxon>
        <taxon>Rhizophagus</taxon>
    </lineage>
</organism>
<name>A0A2I1GWI6_9GLOM</name>